<dbReference type="PANTHER" id="PTHR30203:SF25">
    <property type="entry name" value="OUTER MEMBRANE PROTEIN-RELATED"/>
    <property type="match status" value="1"/>
</dbReference>
<evidence type="ECO:0000313" key="4">
    <source>
        <dbReference type="EMBL" id="THJ32041.1"/>
    </source>
</evidence>
<protein>
    <submittedName>
        <fullName evidence="4">Efflux transporter outer membrane subunit</fullName>
    </submittedName>
</protein>
<dbReference type="SUPFAM" id="SSF56954">
    <property type="entry name" value="Outer membrane efflux proteins (OEP)"/>
    <property type="match status" value="1"/>
</dbReference>
<feature type="coiled-coil region" evidence="3">
    <location>
        <begin position="68"/>
        <end position="98"/>
    </location>
</feature>
<dbReference type="Pfam" id="PF02321">
    <property type="entry name" value="OEP"/>
    <property type="match status" value="2"/>
</dbReference>
<dbReference type="Proteomes" id="UP000306236">
    <property type="component" value="Unassembled WGS sequence"/>
</dbReference>
<keyword evidence="5" id="KW-1185">Reference proteome</keyword>
<dbReference type="Gene3D" id="2.20.200.10">
    <property type="entry name" value="Outer membrane efflux proteins (OEP)"/>
    <property type="match status" value="1"/>
</dbReference>
<sequence length="468" mass="50491">MALACSLLITGCATVGPDFQSPQAASAWPAQFARATMAASTEAQQDRGDLQGTAFWRQFGDAQLSALVQQALHNNQDLAAAAARLQAAQALLSQAQWQRWPSVTMQGNAAQQNRSAEQMASARSYSASIHARWELDWWGRIQRAVEAEQAQQQATQADLQALQVLIAAQVADSYVQLRGLQQRLAIAMAAERNQHAIWQLVERRLQAGSSTELDRSRAQAQWQATQAQLPPLQQHIARQEHRLAVLLGRTPNQLIGAFDGNGQLPQPPAMMAPGTPADVLRRRPDIAAAEARLHAATARIGVATADLFPSVSLGAVLGSTAFAGRDVFSAGTANRSVLLGIDWTFLDAGRVRARIAASEAGAAEQLANYQQQVLLALEEVENALVQLDRNHAELQLLQSVTAQRNQAEQLAQRMFQAGTASLFDVLETQREQLNAQDAQAQSQVNAVRASIALYQAIAGDWTANAEGG</sequence>
<organism evidence="4 5">
    <name type="scientific">Lampropedia aestuarii</name>
    <dbReference type="NCBI Taxonomy" id="2562762"/>
    <lineage>
        <taxon>Bacteria</taxon>
        <taxon>Pseudomonadati</taxon>
        <taxon>Pseudomonadota</taxon>
        <taxon>Betaproteobacteria</taxon>
        <taxon>Burkholderiales</taxon>
        <taxon>Comamonadaceae</taxon>
        <taxon>Lampropedia</taxon>
    </lineage>
</organism>
<reference evidence="4 5" key="1">
    <citation type="submission" date="2019-04" db="EMBL/GenBank/DDBJ databases">
        <title>Lampropedia sp YIM MLB12 draf genome.</title>
        <authorList>
            <person name="Wang Y.-X."/>
        </authorList>
    </citation>
    <scope>NUCLEOTIDE SEQUENCE [LARGE SCALE GENOMIC DNA]</scope>
    <source>
        <strain evidence="4 5">YIM MLB12</strain>
    </source>
</reference>
<keyword evidence="2" id="KW-0472">Membrane</keyword>
<comment type="subcellular location">
    <subcellularLocation>
        <location evidence="2">Cell membrane</location>
        <topology evidence="2">Lipid-anchor</topology>
    </subcellularLocation>
</comment>
<comment type="caution">
    <text evidence="4">The sequence shown here is derived from an EMBL/GenBank/DDBJ whole genome shotgun (WGS) entry which is preliminary data.</text>
</comment>
<gene>
    <name evidence="4" type="ORF">E8K88_13170</name>
</gene>
<keyword evidence="2" id="KW-0564">Palmitate</keyword>
<keyword evidence="2" id="KW-0449">Lipoprotein</keyword>
<dbReference type="InterPro" id="IPR010131">
    <property type="entry name" value="MdtP/NodT-like"/>
</dbReference>
<dbReference type="GO" id="GO:0005886">
    <property type="term" value="C:plasma membrane"/>
    <property type="evidence" value="ECO:0007669"/>
    <property type="project" value="UniProtKB-SubCell"/>
</dbReference>
<feature type="coiled-coil region" evidence="3">
    <location>
        <begin position="366"/>
        <end position="397"/>
    </location>
</feature>
<dbReference type="OrthoDB" id="9770517at2"/>
<keyword evidence="3" id="KW-0175">Coiled coil</keyword>
<dbReference type="InterPro" id="IPR003423">
    <property type="entry name" value="OMP_efflux"/>
</dbReference>
<comment type="similarity">
    <text evidence="1 2">Belongs to the outer membrane factor (OMF) (TC 1.B.17) family.</text>
</comment>
<dbReference type="Gene3D" id="1.20.1600.10">
    <property type="entry name" value="Outer membrane efflux proteins (OEP)"/>
    <property type="match status" value="1"/>
</dbReference>
<dbReference type="NCBIfam" id="TIGR01845">
    <property type="entry name" value="outer_NodT"/>
    <property type="match status" value="1"/>
</dbReference>
<dbReference type="EMBL" id="SSWX01000018">
    <property type="protein sequence ID" value="THJ32041.1"/>
    <property type="molecule type" value="Genomic_DNA"/>
</dbReference>
<evidence type="ECO:0000256" key="1">
    <source>
        <dbReference type="ARBA" id="ARBA00007613"/>
    </source>
</evidence>
<accession>A0A4S5BMI2</accession>
<dbReference type="AlphaFoldDB" id="A0A4S5BMI2"/>
<keyword evidence="2" id="KW-1134">Transmembrane beta strand</keyword>
<evidence type="ECO:0000256" key="2">
    <source>
        <dbReference type="RuleBase" id="RU362097"/>
    </source>
</evidence>
<proteinExistence type="inferred from homology"/>
<evidence type="ECO:0000256" key="3">
    <source>
        <dbReference type="SAM" id="Coils"/>
    </source>
</evidence>
<dbReference type="GO" id="GO:0015562">
    <property type="term" value="F:efflux transmembrane transporter activity"/>
    <property type="evidence" value="ECO:0007669"/>
    <property type="project" value="InterPro"/>
</dbReference>
<evidence type="ECO:0000313" key="5">
    <source>
        <dbReference type="Proteomes" id="UP000306236"/>
    </source>
</evidence>
<keyword evidence="2" id="KW-0812">Transmembrane</keyword>
<dbReference type="PANTHER" id="PTHR30203">
    <property type="entry name" value="OUTER MEMBRANE CATION EFFLUX PROTEIN"/>
    <property type="match status" value="1"/>
</dbReference>
<name>A0A4S5BMI2_9BURK</name>